<dbReference type="Proteomes" id="UP000634136">
    <property type="component" value="Unassembled WGS sequence"/>
</dbReference>
<dbReference type="PANTHER" id="PTHR47481">
    <property type="match status" value="1"/>
</dbReference>
<protein>
    <submittedName>
        <fullName evidence="3">Retrovirus-related Pol polyprotein from transposon TNT 1-94</fullName>
    </submittedName>
</protein>
<dbReference type="SUPFAM" id="SSF53098">
    <property type="entry name" value="Ribonuclease H-like"/>
    <property type="match status" value="1"/>
</dbReference>
<dbReference type="Pfam" id="PF13976">
    <property type="entry name" value="gag_pre-integrs"/>
    <property type="match status" value="1"/>
</dbReference>
<reference evidence="3" key="1">
    <citation type="submission" date="2020-09" db="EMBL/GenBank/DDBJ databases">
        <title>Genome-Enabled Discovery of Anthraquinone Biosynthesis in Senna tora.</title>
        <authorList>
            <person name="Kang S.-H."/>
            <person name="Pandey R.P."/>
            <person name="Lee C.-M."/>
            <person name="Sim J.-S."/>
            <person name="Jeong J.-T."/>
            <person name="Choi B.-S."/>
            <person name="Jung M."/>
            <person name="Ginzburg D."/>
            <person name="Zhao K."/>
            <person name="Won S.Y."/>
            <person name="Oh T.-J."/>
            <person name="Yu Y."/>
            <person name="Kim N.-H."/>
            <person name="Lee O.R."/>
            <person name="Lee T.-H."/>
            <person name="Bashyal P."/>
            <person name="Kim T.-S."/>
            <person name="Lee W.-H."/>
            <person name="Kawkins C."/>
            <person name="Kim C.-K."/>
            <person name="Kim J.S."/>
            <person name="Ahn B.O."/>
            <person name="Rhee S.Y."/>
            <person name="Sohng J.K."/>
        </authorList>
    </citation>
    <scope>NUCLEOTIDE SEQUENCE</scope>
    <source>
        <tissue evidence="3">Leaf</tissue>
    </source>
</reference>
<dbReference type="InterPro" id="IPR025724">
    <property type="entry name" value="GAG-pre-integrase_dom"/>
</dbReference>
<comment type="caution">
    <text evidence="3">The sequence shown here is derived from an EMBL/GenBank/DDBJ whole genome shotgun (WGS) entry which is preliminary data.</text>
</comment>
<gene>
    <name evidence="3" type="ORF">G2W53_007530</name>
</gene>
<dbReference type="OrthoDB" id="1912561at2759"/>
<feature type="domain" description="Integrase catalytic" evidence="2">
    <location>
        <begin position="531"/>
        <end position="593"/>
    </location>
</feature>
<sequence length="593" mass="66180">MEVSNKDAKETSSVLATLTNLTSNAKFALQSSTQPISSKLDDNNYLSWRMLALATIRGHYLYNFLVGESHIPTRYATDQDRDKGTYSDEYLNWQCQDQLLASWLLNSMSDGVVSKMVGCVHSYQVWNKVEELFCSSTRARERQLKNDLRSIKKGSTSMSDFLLKVKKIVDSLGAIGSPISTHDHIESIFDGLDREYESFMTSFSMHKEEYSVTEIEALLLSQEARIDKLKKVVDNVSANMAQRGGYQNNRFSNQPFGQRGGYQGRGNNAASNGGTTIFRGNFQGHGRGPHPSQPQNRGAASLAQAMNQTQIRPNSGAPVEALLATPEILSDDAWFADSGSSNHLTNNLSNLQASQPYDGGEQVHIANGSGLHIQSIGFSELQSSSNSFKLNQILHVPEISKNLISISKFARDNHVYFEFHPDDCFVKSQANNQILLKGRDKQGLYVFDNLNFASQDTVTPFSAHTASLTSSNTSSQFHLWHNRLGHPSSSVVKTVLNTCNLNTINKDVHFFCEPCCMSKIHALPFPSSSSSYTKPLELFYSDLWGPASVTSSRNYRYYISFIDAFSKYTWVYLLKAKSDAFEAFKLFKSQAEL</sequence>
<feature type="compositionally biased region" description="Polar residues" evidence="1">
    <location>
        <begin position="245"/>
        <end position="256"/>
    </location>
</feature>
<dbReference type="PANTHER" id="PTHR47481:SF30">
    <property type="entry name" value="CCHC-TYPE DOMAIN-CONTAINING PROTEIN"/>
    <property type="match status" value="1"/>
</dbReference>
<evidence type="ECO:0000256" key="1">
    <source>
        <dbReference type="SAM" id="MobiDB-lite"/>
    </source>
</evidence>
<name>A0A834X5J1_9FABA</name>
<dbReference type="Pfam" id="PF14223">
    <property type="entry name" value="Retrotran_gag_2"/>
    <property type="match status" value="1"/>
</dbReference>
<keyword evidence="4" id="KW-1185">Reference proteome</keyword>
<dbReference type="AlphaFoldDB" id="A0A834X5J1"/>
<dbReference type="Pfam" id="PF22936">
    <property type="entry name" value="Pol_BBD"/>
    <property type="match status" value="1"/>
</dbReference>
<dbReference type="GO" id="GO:0003676">
    <property type="term" value="F:nucleic acid binding"/>
    <property type="evidence" value="ECO:0007669"/>
    <property type="project" value="InterPro"/>
</dbReference>
<feature type="region of interest" description="Disordered" evidence="1">
    <location>
        <begin position="245"/>
        <end position="306"/>
    </location>
</feature>
<dbReference type="EMBL" id="JAAIUW010000003">
    <property type="protein sequence ID" value="KAF7839048.1"/>
    <property type="molecule type" value="Genomic_DNA"/>
</dbReference>
<accession>A0A834X5J1</accession>
<dbReference type="InterPro" id="IPR012337">
    <property type="entry name" value="RNaseH-like_sf"/>
</dbReference>
<dbReference type="Gene3D" id="3.30.420.10">
    <property type="entry name" value="Ribonuclease H-like superfamily/Ribonuclease H"/>
    <property type="match status" value="1"/>
</dbReference>
<dbReference type="InterPro" id="IPR054722">
    <property type="entry name" value="PolX-like_BBD"/>
</dbReference>
<dbReference type="PROSITE" id="PS50994">
    <property type="entry name" value="INTEGRASE"/>
    <property type="match status" value="1"/>
</dbReference>
<dbReference type="InterPro" id="IPR001584">
    <property type="entry name" value="Integrase_cat-core"/>
</dbReference>
<evidence type="ECO:0000259" key="2">
    <source>
        <dbReference type="PROSITE" id="PS50994"/>
    </source>
</evidence>
<evidence type="ECO:0000313" key="3">
    <source>
        <dbReference type="EMBL" id="KAF7839048.1"/>
    </source>
</evidence>
<evidence type="ECO:0000313" key="4">
    <source>
        <dbReference type="Proteomes" id="UP000634136"/>
    </source>
</evidence>
<dbReference type="GO" id="GO:0015074">
    <property type="term" value="P:DNA integration"/>
    <property type="evidence" value="ECO:0007669"/>
    <property type="project" value="InterPro"/>
</dbReference>
<proteinExistence type="predicted"/>
<organism evidence="3 4">
    <name type="scientific">Senna tora</name>
    <dbReference type="NCBI Taxonomy" id="362788"/>
    <lineage>
        <taxon>Eukaryota</taxon>
        <taxon>Viridiplantae</taxon>
        <taxon>Streptophyta</taxon>
        <taxon>Embryophyta</taxon>
        <taxon>Tracheophyta</taxon>
        <taxon>Spermatophyta</taxon>
        <taxon>Magnoliopsida</taxon>
        <taxon>eudicotyledons</taxon>
        <taxon>Gunneridae</taxon>
        <taxon>Pentapetalae</taxon>
        <taxon>rosids</taxon>
        <taxon>fabids</taxon>
        <taxon>Fabales</taxon>
        <taxon>Fabaceae</taxon>
        <taxon>Caesalpinioideae</taxon>
        <taxon>Cassia clade</taxon>
        <taxon>Senna</taxon>
    </lineage>
</organism>
<feature type="compositionally biased region" description="Polar residues" evidence="1">
    <location>
        <begin position="293"/>
        <end position="306"/>
    </location>
</feature>
<dbReference type="InterPro" id="IPR036397">
    <property type="entry name" value="RNaseH_sf"/>
</dbReference>